<proteinExistence type="predicted"/>
<gene>
    <name evidence="1" type="ORF">CYY_007269</name>
</gene>
<protein>
    <recommendedName>
        <fullName evidence="3">GCK domain-containing protein</fullName>
    </recommendedName>
</protein>
<organism evidence="1 2">
    <name type="scientific">Polysphondylium violaceum</name>
    <dbReference type="NCBI Taxonomy" id="133409"/>
    <lineage>
        <taxon>Eukaryota</taxon>
        <taxon>Amoebozoa</taxon>
        <taxon>Evosea</taxon>
        <taxon>Eumycetozoa</taxon>
        <taxon>Dictyostelia</taxon>
        <taxon>Dictyosteliales</taxon>
        <taxon>Dictyosteliaceae</taxon>
        <taxon>Polysphondylium</taxon>
    </lineage>
</organism>
<dbReference type="Gene3D" id="1.10.287.2900">
    <property type="match status" value="1"/>
</dbReference>
<evidence type="ECO:0000313" key="2">
    <source>
        <dbReference type="Proteomes" id="UP000695562"/>
    </source>
</evidence>
<dbReference type="EMBL" id="AJWJ01000378">
    <property type="protein sequence ID" value="KAF2071405.1"/>
    <property type="molecule type" value="Genomic_DNA"/>
</dbReference>
<keyword evidence="2" id="KW-1185">Reference proteome</keyword>
<name>A0A8J4PR72_9MYCE</name>
<evidence type="ECO:0000313" key="1">
    <source>
        <dbReference type="EMBL" id="KAF2071405.1"/>
    </source>
</evidence>
<dbReference type="OrthoDB" id="15937at2759"/>
<accession>A0A8J4PR72</accession>
<evidence type="ECO:0008006" key="3">
    <source>
        <dbReference type="Google" id="ProtNLM"/>
    </source>
</evidence>
<sequence>MEQFKSIKDIRVFVTEAETEPLPSKADKASCPPCIKKMAESPFCGDELVDSFMCFQTKQKSKEDLDDCAQAFKAFRTCMMTSPIRFYDALYMTPKKLQAQKELEQQQQQQ</sequence>
<dbReference type="AlphaFoldDB" id="A0A8J4PR72"/>
<reference evidence="1" key="1">
    <citation type="submission" date="2020-01" db="EMBL/GenBank/DDBJ databases">
        <title>Development of genomics and gene disruption for Polysphondylium violaceum indicates a role for the polyketide synthase stlB in stalk morphogenesis.</title>
        <authorList>
            <person name="Narita B."/>
            <person name="Kawabe Y."/>
            <person name="Kin K."/>
            <person name="Saito T."/>
            <person name="Gibbs R."/>
            <person name="Kuspa A."/>
            <person name="Muzny D."/>
            <person name="Queller D."/>
            <person name="Richards S."/>
            <person name="Strassman J."/>
            <person name="Sucgang R."/>
            <person name="Worley K."/>
            <person name="Schaap P."/>
        </authorList>
    </citation>
    <scope>NUCLEOTIDE SEQUENCE</scope>
    <source>
        <strain evidence="1">QSvi11</strain>
    </source>
</reference>
<comment type="caution">
    <text evidence="1">The sequence shown here is derived from an EMBL/GenBank/DDBJ whole genome shotgun (WGS) entry which is preliminary data.</text>
</comment>
<dbReference type="Proteomes" id="UP000695562">
    <property type="component" value="Unassembled WGS sequence"/>
</dbReference>